<feature type="compositionally biased region" description="Polar residues" evidence="1">
    <location>
        <begin position="752"/>
        <end position="764"/>
    </location>
</feature>
<feature type="region of interest" description="Disordered" evidence="1">
    <location>
        <begin position="579"/>
        <end position="680"/>
    </location>
</feature>
<dbReference type="InterPro" id="IPR019025">
    <property type="entry name" value="Cordon-bleu_ubiquitin_domain"/>
</dbReference>
<reference evidence="3" key="3">
    <citation type="submission" date="2025-09" db="UniProtKB">
        <authorList>
            <consortium name="Ensembl"/>
        </authorList>
    </citation>
    <scope>IDENTIFICATION</scope>
</reference>
<proteinExistence type="predicted"/>
<evidence type="ECO:0000313" key="4">
    <source>
        <dbReference type="Proteomes" id="UP000005207"/>
    </source>
</evidence>
<feature type="compositionally biased region" description="Polar residues" evidence="1">
    <location>
        <begin position="318"/>
        <end position="327"/>
    </location>
</feature>
<feature type="domain" description="Cordon-bleu ubiquitin-like" evidence="2">
    <location>
        <begin position="91"/>
        <end position="172"/>
    </location>
</feature>
<feature type="region of interest" description="Disordered" evidence="1">
    <location>
        <begin position="513"/>
        <end position="565"/>
    </location>
</feature>
<dbReference type="AlphaFoldDB" id="A0A669EUE9"/>
<feature type="compositionally biased region" description="Low complexity" evidence="1">
    <location>
        <begin position="382"/>
        <end position="392"/>
    </location>
</feature>
<feature type="region of interest" description="Disordered" evidence="1">
    <location>
        <begin position="318"/>
        <end position="392"/>
    </location>
</feature>
<feature type="compositionally biased region" description="Polar residues" evidence="1">
    <location>
        <begin position="276"/>
        <end position="286"/>
    </location>
</feature>
<dbReference type="InParanoid" id="A0A669EUE9"/>
<dbReference type="PANTHER" id="PTHR21557">
    <property type="entry name" value="CORDON-BLEU"/>
    <property type="match status" value="1"/>
</dbReference>
<organism evidence="3 4">
    <name type="scientific">Oreochromis niloticus</name>
    <name type="common">Nile tilapia</name>
    <name type="synonym">Tilapia nilotica</name>
    <dbReference type="NCBI Taxonomy" id="8128"/>
    <lineage>
        <taxon>Eukaryota</taxon>
        <taxon>Metazoa</taxon>
        <taxon>Chordata</taxon>
        <taxon>Craniata</taxon>
        <taxon>Vertebrata</taxon>
        <taxon>Euteleostomi</taxon>
        <taxon>Actinopterygii</taxon>
        <taxon>Neopterygii</taxon>
        <taxon>Teleostei</taxon>
        <taxon>Neoteleostei</taxon>
        <taxon>Acanthomorphata</taxon>
        <taxon>Ovalentaria</taxon>
        <taxon>Cichlomorphae</taxon>
        <taxon>Cichliformes</taxon>
        <taxon>Cichlidae</taxon>
        <taxon>African cichlids</taxon>
        <taxon>Pseudocrenilabrinae</taxon>
        <taxon>Oreochromini</taxon>
        <taxon>Oreochromis</taxon>
    </lineage>
</organism>
<reference evidence="4" key="1">
    <citation type="submission" date="2012-01" db="EMBL/GenBank/DDBJ databases">
        <title>The Genome Sequence of Oreochromis niloticus (Nile Tilapia).</title>
        <authorList>
            <consortium name="Broad Institute Genome Assembly Team"/>
            <consortium name="Broad Institute Sequencing Platform"/>
            <person name="Di Palma F."/>
            <person name="Johnson J."/>
            <person name="Lander E.S."/>
            <person name="Lindblad-Toh K."/>
        </authorList>
    </citation>
    <scope>NUCLEOTIDE SEQUENCE [LARGE SCALE GENOMIC DNA]</scope>
</reference>
<accession>A0A669EUE9</accession>
<protein>
    <submittedName>
        <fullName evidence="3">Protein cordon-bleu</fullName>
    </submittedName>
</protein>
<sequence length="798" mass="88337">MSEEVGPLERDHLLCVVLPGGLEKSVTVHESKPLMDFIVTFCASNHLNPSDYTVDILSPNKSNISFKPNSTVGSLEAEKIVLKPKGMEEKPKGPYVPEATIRLLINYNKSHKTVLRVNPKLPLQMLLPSVCDKCEFKVETTILLKDSQSKEPLDLTKSLNDHGLKEVFAKDTGGKDLTDHRQPKTAEMEVISPPPLQGNQLKQFHIVAQISGFILHITYQSDPFHSLDLPKKEKKWKENKGFFSLFRRRKKKHEMQGAVSAPASPGPRKQAVVRMNSESISSSNTLPIEKPKKRRAPLPPIAVSQSVNNFSICNLGGAQSSEGSTLRSTKRRAPPPPCANTLQELPADTKETVNSLNTLEELKESDESERVNRSSSSLAHPLQPKSGSSSLQQSLAHLHEVTDPYLPMLRGKDFSSARCNLAKVLMSSVSREKLVRRLKNSATFPKFQNGPSFMSMTPRCPNSEVFCTGVESAFKSNLPTESEWEDPAEKRGMTTFKVIPLKKTRDVTRDLPDQCCISSEDNPESKTSHEVGNNQADTDEKRYSPDTAVGSEDPAPSPDTSSQQIQLPDNLASRPLLHDLTDQNLPSPPLSEARDKEREEVGYEVSSEVISGCSYGEVNTEDHIHSEPQKEFVENSSADTDQSSACVDETKVEDEVVQEEEEKEEGSFPPPPPPVFFNEDIEIMENEREDTTSSSLQSSQISSPTVALNGQINVFRVALQDEPTSPRPEQNSLDKKSAAPSRFAQAVAIAVQRSQCSKGPQLSTDPHGLLPSPPRSTYQYGEFCTRLIVKSFYCDDLL</sequence>
<dbReference type="Gene3D" id="3.10.20.90">
    <property type="entry name" value="Phosphatidylinositol 3-kinase Catalytic Subunit, Chain A, domain 1"/>
    <property type="match status" value="1"/>
</dbReference>
<dbReference type="InterPro" id="IPR039895">
    <property type="entry name" value="COBL-like"/>
</dbReference>
<feature type="compositionally biased region" description="Polar residues" evidence="1">
    <location>
        <begin position="634"/>
        <end position="645"/>
    </location>
</feature>
<feature type="region of interest" description="Disordered" evidence="1">
    <location>
        <begin position="719"/>
        <end position="740"/>
    </location>
</feature>
<evidence type="ECO:0000256" key="1">
    <source>
        <dbReference type="SAM" id="MobiDB-lite"/>
    </source>
</evidence>
<evidence type="ECO:0000313" key="3">
    <source>
        <dbReference type="Ensembl" id="ENSONIP00000076644.1"/>
    </source>
</evidence>
<dbReference type="GeneTree" id="ENSGT00530000063608"/>
<evidence type="ECO:0000259" key="2">
    <source>
        <dbReference type="Pfam" id="PF09469"/>
    </source>
</evidence>
<dbReference type="Ensembl" id="ENSONIT00000058090.1">
    <property type="protein sequence ID" value="ENSONIP00000076644.1"/>
    <property type="gene ID" value="ENSONIG00000029360.1"/>
</dbReference>
<gene>
    <name evidence="3" type="primary">cobll1a</name>
</gene>
<dbReference type="Proteomes" id="UP000005207">
    <property type="component" value="Linkage group LG23"/>
</dbReference>
<feature type="compositionally biased region" description="Basic and acidic residues" evidence="1">
    <location>
        <begin position="620"/>
        <end position="633"/>
    </location>
</feature>
<dbReference type="GO" id="GO:0003785">
    <property type="term" value="F:actin monomer binding"/>
    <property type="evidence" value="ECO:0007669"/>
    <property type="project" value="InterPro"/>
</dbReference>
<feature type="compositionally biased region" description="Basic and acidic residues" evidence="1">
    <location>
        <begin position="592"/>
        <end position="601"/>
    </location>
</feature>
<reference evidence="3" key="2">
    <citation type="submission" date="2025-08" db="UniProtKB">
        <authorList>
            <consortium name="Ensembl"/>
        </authorList>
    </citation>
    <scope>IDENTIFICATION</scope>
</reference>
<feature type="region of interest" description="Disordered" evidence="1">
    <location>
        <begin position="752"/>
        <end position="773"/>
    </location>
</feature>
<name>A0A669EUE9_ORENI</name>
<dbReference type="PANTHER" id="PTHR21557:SF2">
    <property type="entry name" value="CORDON-BLEU PROTEIN-LIKE 1"/>
    <property type="match status" value="1"/>
</dbReference>
<feature type="compositionally biased region" description="Acidic residues" evidence="1">
    <location>
        <begin position="655"/>
        <end position="664"/>
    </location>
</feature>
<feature type="region of interest" description="Disordered" evidence="1">
    <location>
        <begin position="253"/>
        <end position="294"/>
    </location>
</feature>
<keyword evidence="4" id="KW-1185">Reference proteome</keyword>
<dbReference type="Pfam" id="PF09469">
    <property type="entry name" value="Cobl"/>
    <property type="match status" value="1"/>
</dbReference>